<reference evidence="1 2" key="1">
    <citation type="submission" date="2021-05" db="EMBL/GenBank/DDBJ databases">
        <title>Kineosporia and Streptomyces sp. nov. two new marine actinobacteria isolated from Coral.</title>
        <authorList>
            <person name="Buangrab K."/>
            <person name="Sutthacheep M."/>
            <person name="Yeemin T."/>
            <person name="Harunari E."/>
            <person name="Igarashi Y."/>
            <person name="Kanchanasin P."/>
            <person name="Tanasupawat S."/>
            <person name="Phongsopitanun W."/>
        </authorList>
    </citation>
    <scope>NUCLEOTIDE SEQUENCE [LARGE SCALE GENOMIC DNA]</scope>
    <source>
        <strain evidence="1 2">J2-2</strain>
    </source>
</reference>
<dbReference type="Proteomes" id="UP001197247">
    <property type="component" value="Unassembled WGS sequence"/>
</dbReference>
<keyword evidence="2" id="KW-1185">Reference proteome</keyword>
<evidence type="ECO:0000313" key="2">
    <source>
        <dbReference type="Proteomes" id="UP001197247"/>
    </source>
</evidence>
<dbReference type="RefSeq" id="WP_214159169.1">
    <property type="nucleotide sequence ID" value="NZ_JAHBAY010000013.1"/>
</dbReference>
<organism evidence="1 2">
    <name type="scientific">Kineosporia corallincola</name>
    <dbReference type="NCBI Taxonomy" id="2835133"/>
    <lineage>
        <taxon>Bacteria</taxon>
        <taxon>Bacillati</taxon>
        <taxon>Actinomycetota</taxon>
        <taxon>Actinomycetes</taxon>
        <taxon>Kineosporiales</taxon>
        <taxon>Kineosporiaceae</taxon>
        <taxon>Kineosporia</taxon>
    </lineage>
</organism>
<sequence>MEPTTLRLSVDGCDVAPLWLAESFARRSRGLLGTRSLDGALLIKPCNSVHGVGMTYTLDVALLDAELRVRHVLTLRPFGLTRPRSGIRQVLEAQKGAFDAWGLRPGSRLGMIKTG</sequence>
<name>A0ABS5TNE1_9ACTN</name>
<dbReference type="InterPro" id="IPR038695">
    <property type="entry name" value="Saro_0823-like_sf"/>
</dbReference>
<protein>
    <submittedName>
        <fullName evidence="1">DUF192 domain-containing protein</fullName>
    </submittedName>
</protein>
<dbReference type="EMBL" id="JAHBAY010000013">
    <property type="protein sequence ID" value="MBT0772627.1"/>
    <property type="molecule type" value="Genomic_DNA"/>
</dbReference>
<dbReference type="Gene3D" id="2.60.120.1140">
    <property type="entry name" value="Protein of unknown function DUF192"/>
    <property type="match status" value="1"/>
</dbReference>
<evidence type="ECO:0000313" key="1">
    <source>
        <dbReference type="EMBL" id="MBT0772627.1"/>
    </source>
</evidence>
<gene>
    <name evidence="1" type="ORF">KIH74_27030</name>
</gene>
<proteinExistence type="predicted"/>
<comment type="caution">
    <text evidence="1">The sequence shown here is derived from an EMBL/GenBank/DDBJ whole genome shotgun (WGS) entry which is preliminary data.</text>
</comment>
<dbReference type="Pfam" id="PF02643">
    <property type="entry name" value="DUF192"/>
    <property type="match status" value="1"/>
</dbReference>
<dbReference type="InterPro" id="IPR003795">
    <property type="entry name" value="DUF192"/>
</dbReference>
<accession>A0ABS5TNE1</accession>